<dbReference type="CDD" id="cd00130">
    <property type="entry name" value="PAS"/>
    <property type="match status" value="1"/>
</dbReference>
<name>A0A1H9M9M0_9GAMM</name>
<dbReference type="PANTHER" id="PTHR43304">
    <property type="entry name" value="PHYTOCHROME-LIKE PROTEIN CPH1"/>
    <property type="match status" value="1"/>
</dbReference>
<evidence type="ECO:0000259" key="8">
    <source>
        <dbReference type="PROSITE" id="PS50113"/>
    </source>
</evidence>
<evidence type="ECO:0000256" key="1">
    <source>
        <dbReference type="ARBA" id="ARBA00000085"/>
    </source>
</evidence>
<dbReference type="InterPro" id="IPR005467">
    <property type="entry name" value="His_kinase_dom"/>
</dbReference>
<dbReference type="PANTHER" id="PTHR43304:SF1">
    <property type="entry name" value="PAC DOMAIN-CONTAINING PROTEIN"/>
    <property type="match status" value="1"/>
</dbReference>
<reference evidence="10" key="1">
    <citation type="submission" date="2016-10" db="EMBL/GenBank/DDBJ databases">
        <authorList>
            <person name="Varghese N."/>
            <person name="Submissions S."/>
        </authorList>
    </citation>
    <scope>NUCLEOTIDE SEQUENCE [LARGE SCALE GENOMIC DNA]</scope>
    <source>
        <strain evidence="10">DSM 18887</strain>
    </source>
</reference>
<feature type="domain" description="Histidine kinase" evidence="6">
    <location>
        <begin position="309"/>
        <end position="527"/>
    </location>
</feature>
<feature type="domain" description="PAC" evidence="8">
    <location>
        <begin position="99"/>
        <end position="153"/>
    </location>
</feature>
<dbReference type="InterPro" id="IPR003594">
    <property type="entry name" value="HATPase_dom"/>
</dbReference>
<keyword evidence="4" id="KW-0808">Transferase</keyword>
<sequence length="530" mass="59503">MTKQISDNLHANDNVDNTEEQAIFSGLPGSVFFQAVEHAPIAISITDLSANIIYSNQTFSRETEYSKEDVLGKNESILSNHNTPRIVYESLWGRLTQQKPWEGVLVNRRRDGKRYLAELMVAPVLDENNKTINYLGMHRDVTELHMLQQRVQNQKEMIEKVLDAAHTSIVLMDQENRVVLDNIAYKTLATDIAPIEPGALFLSKLKEDLGADFNQQKLKPGQTIAGHEVTLEVGKGKQHRIFSCDYSIVGIGDESADGFFSNPVQSYQMLVIKDITEMRHRERLEHMNAMQLLIAEEESVYHLREALSGAMFKFQQPLNLMSAAVRMLEQSAAGAELSAEKIVEVLKEAIQIGQDTCSMLEGVVPQRKPRSFGSININEVLRNVLEFSTPRLLRNGIQVVWLPSVYVPAIKGRESRLHSMFKQLVDNAIDVIELEHPVRREIEISTRVEREEIVVSVADTGPGIQDAMITKVFEPFFSTKSNSTPSSGRGMGLTLAQEVVTEHCGTVSIDPKYRDGCRILVHLPIDVQEG</sequence>
<dbReference type="InterPro" id="IPR000014">
    <property type="entry name" value="PAS"/>
</dbReference>
<keyword evidence="10" id="KW-1185">Reference proteome</keyword>
<dbReference type="NCBIfam" id="TIGR02938">
    <property type="entry name" value="nifL_nitrog"/>
    <property type="match status" value="1"/>
</dbReference>
<organism evidence="9 10">
    <name type="scientific">Amphritea atlantica</name>
    <dbReference type="NCBI Taxonomy" id="355243"/>
    <lineage>
        <taxon>Bacteria</taxon>
        <taxon>Pseudomonadati</taxon>
        <taxon>Pseudomonadota</taxon>
        <taxon>Gammaproteobacteria</taxon>
        <taxon>Oceanospirillales</taxon>
        <taxon>Oceanospirillaceae</taxon>
        <taxon>Amphritea</taxon>
    </lineage>
</organism>
<keyword evidence="3" id="KW-0597">Phosphoprotein</keyword>
<protein>
    <recommendedName>
        <fullName evidence="2">histidine kinase</fullName>
        <ecNumber evidence="2">2.7.13.3</ecNumber>
    </recommendedName>
</protein>
<comment type="catalytic activity">
    <reaction evidence="1">
        <text>ATP + protein L-histidine = ADP + protein N-phospho-L-histidine.</text>
        <dbReference type="EC" id="2.7.13.3"/>
    </reaction>
</comment>
<dbReference type="STRING" id="355243.SAMN03080615_04338"/>
<evidence type="ECO:0000259" key="7">
    <source>
        <dbReference type="PROSITE" id="PS50112"/>
    </source>
</evidence>
<dbReference type="NCBIfam" id="TIGR00229">
    <property type="entry name" value="sensory_box"/>
    <property type="match status" value="1"/>
</dbReference>
<dbReference type="AlphaFoldDB" id="A0A1H9M9M0"/>
<dbReference type="EMBL" id="FOGB01000024">
    <property type="protein sequence ID" value="SER20378.1"/>
    <property type="molecule type" value="Genomic_DNA"/>
</dbReference>
<dbReference type="SMART" id="SM00086">
    <property type="entry name" value="PAC"/>
    <property type="match status" value="1"/>
</dbReference>
<dbReference type="InterPro" id="IPR013767">
    <property type="entry name" value="PAS_fold"/>
</dbReference>
<dbReference type="PROSITE" id="PS50113">
    <property type="entry name" value="PAC"/>
    <property type="match status" value="1"/>
</dbReference>
<dbReference type="PRINTS" id="PR00344">
    <property type="entry name" value="BCTRLSENSOR"/>
</dbReference>
<dbReference type="OrthoDB" id="7991996at2"/>
<dbReference type="InterPro" id="IPR014285">
    <property type="entry name" value="N_fixation_neg-reg_NifL"/>
</dbReference>
<gene>
    <name evidence="9" type="ORF">SAMN03080615_04338</name>
</gene>
<dbReference type="InterPro" id="IPR052162">
    <property type="entry name" value="Sensor_kinase/Photoreceptor"/>
</dbReference>
<dbReference type="InterPro" id="IPR001610">
    <property type="entry name" value="PAC"/>
</dbReference>
<dbReference type="InterPro" id="IPR035965">
    <property type="entry name" value="PAS-like_dom_sf"/>
</dbReference>
<evidence type="ECO:0000256" key="4">
    <source>
        <dbReference type="ARBA" id="ARBA00022679"/>
    </source>
</evidence>
<evidence type="ECO:0000256" key="5">
    <source>
        <dbReference type="ARBA" id="ARBA00022777"/>
    </source>
</evidence>
<evidence type="ECO:0000256" key="3">
    <source>
        <dbReference type="ARBA" id="ARBA00022553"/>
    </source>
</evidence>
<accession>A0A1H9M9M0</accession>
<dbReference type="InterPro" id="IPR036890">
    <property type="entry name" value="HATPase_C_sf"/>
</dbReference>
<evidence type="ECO:0000313" key="10">
    <source>
        <dbReference type="Proteomes" id="UP000198749"/>
    </source>
</evidence>
<dbReference type="SUPFAM" id="SSF55785">
    <property type="entry name" value="PYP-like sensor domain (PAS domain)"/>
    <property type="match status" value="1"/>
</dbReference>
<proteinExistence type="predicted"/>
<dbReference type="PROSITE" id="PS50112">
    <property type="entry name" value="PAS"/>
    <property type="match status" value="1"/>
</dbReference>
<dbReference type="RefSeq" id="WP_091362204.1">
    <property type="nucleotide sequence ID" value="NZ_AP025284.1"/>
</dbReference>
<dbReference type="SUPFAM" id="SSF55874">
    <property type="entry name" value="ATPase domain of HSP90 chaperone/DNA topoisomerase II/histidine kinase"/>
    <property type="match status" value="1"/>
</dbReference>
<dbReference type="InterPro" id="IPR000700">
    <property type="entry name" value="PAS-assoc_C"/>
</dbReference>
<dbReference type="Pfam" id="PF02518">
    <property type="entry name" value="HATPase_c"/>
    <property type="match status" value="1"/>
</dbReference>
<dbReference type="InterPro" id="IPR004358">
    <property type="entry name" value="Sig_transdc_His_kin-like_C"/>
</dbReference>
<feature type="domain" description="PAS" evidence="7">
    <location>
        <begin position="34"/>
        <end position="74"/>
    </location>
</feature>
<dbReference type="Gene3D" id="3.30.565.10">
    <property type="entry name" value="Histidine kinase-like ATPase, C-terminal domain"/>
    <property type="match status" value="1"/>
</dbReference>
<dbReference type="PROSITE" id="PS50109">
    <property type="entry name" value="HIS_KIN"/>
    <property type="match status" value="1"/>
</dbReference>
<evidence type="ECO:0000256" key="2">
    <source>
        <dbReference type="ARBA" id="ARBA00012438"/>
    </source>
</evidence>
<dbReference type="Pfam" id="PF00989">
    <property type="entry name" value="PAS"/>
    <property type="match status" value="1"/>
</dbReference>
<dbReference type="GO" id="GO:0009399">
    <property type="term" value="P:nitrogen fixation"/>
    <property type="evidence" value="ECO:0007669"/>
    <property type="project" value="InterPro"/>
</dbReference>
<keyword evidence="5" id="KW-0418">Kinase</keyword>
<dbReference type="GO" id="GO:0004673">
    <property type="term" value="F:protein histidine kinase activity"/>
    <property type="evidence" value="ECO:0007669"/>
    <property type="project" value="UniProtKB-EC"/>
</dbReference>
<dbReference type="Gene3D" id="3.30.450.20">
    <property type="entry name" value="PAS domain"/>
    <property type="match status" value="1"/>
</dbReference>
<dbReference type="EC" id="2.7.13.3" evidence="2"/>
<dbReference type="SMART" id="SM00387">
    <property type="entry name" value="HATPase_c"/>
    <property type="match status" value="1"/>
</dbReference>
<dbReference type="Proteomes" id="UP000198749">
    <property type="component" value="Unassembled WGS sequence"/>
</dbReference>
<evidence type="ECO:0000313" key="9">
    <source>
        <dbReference type="EMBL" id="SER20378.1"/>
    </source>
</evidence>
<evidence type="ECO:0000259" key="6">
    <source>
        <dbReference type="PROSITE" id="PS50109"/>
    </source>
</evidence>
<dbReference type="GO" id="GO:0007165">
    <property type="term" value="P:signal transduction"/>
    <property type="evidence" value="ECO:0007669"/>
    <property type="project" value="InterPro"/>
</dbReference>
<dbReference type="GO" id="GO:0006355">
    <property type="term" value="P:regulation of DNA-templated transcription"/>
    <property type="evidence" value="ECO:0007669"/>
    <property type="project" value="InterPro"/>
</dbReference>